<name>A0A094YTT0_9PROT</name>
<dbReference type="EMBL" id="JOKM01000018">
    <property type="protein sequence ID" value="KGB25420.1"/>
    <property type="molecule type" value="Genomic_DNA"/>
</dbReference>
<dbReference type="SUPFAM" id="SSF46458">
    <property type="entry name" value="Globin-like"/>
    <property type="match status" value="1"/>
</dbReference>
<dbReference type="CDD" id="cd08916">
    <property type="entry name" value="TrHb3_P"/>
    <property type="match status" value="1"/>
</dbReference>
<dbReference type="EMBL" id="BJVR01000001">
    <property type="protein sequence ID" value="GEL49038.1"/>
    <property type="molecule type" value="Genomic_DNA"/>
</dbReference>
<sequence length="126" mass="14469">MQQPIPRIPDETLRKLIAVFYTRVRKDPLIGPVFNASISDWNAHQETLFHFWASLLYGNTGYNGRPVPAHFKHREHMTPAAFTRWLTLWQQTTTELLSPEAAALLQNRAECIGNSFQRAMSFQSGL</sequence>
<keyword evidence="1" id="KW-0813">Transport</keyword>
<dbReference type="RefSeq" id="WP_035377975.1">
    <property type="nucleotide sequence ID" value="NZ_BJVR01000001.1"/>
</dbReference>
<dbReference type="Proteomes" id="UP000075411">
    <property type="component" value="Unassembled WGS sequence"/>
</dbReference>
<evidence type="ECO:0000256" key="3">
    <source>
        <dbReference type="ARBA" id="ARBA00022723"/>
    </source>
</evidence>
<dbReference type="OrthoDB" id="25954at2"/>
<gene>
    <name evidence="7" type="ORF">AD947_13405</name>
    <name evidence="6" type="ORF">AtDm6_0615</name>
    <name evidence="5" type="ORF">ATR01nite_01130</name>
</gene>
<evidence type="ECO:0000313" key="10">
    <source>
        <dbReference type="Proteomes" id="UP000321800"/>
    </source>
</evidence>
<dbReference type="Proteomes" id="UP000321800">
    <property type="component" value="Unassembled WGS sequence"/>
</dbReference>
<dbReference type="AlphaFoldDB" id="A0A094YTT0"/>
<evidence type="ECO:0000256" key="4">
    <source>
        <dbReference type="ARBA" id="ARBA00023004"/>
    </source>
</evidence>
<comment type="caution">
    <text evidence="6">The sequence shown here is derived from an EMBL/GenBank/DDBJ whole genome shotgun (WGS) entry which is preliminary data.</text>
</comment>
<evidence type="ECO:0000313" key="5">
    <source>
        <dbReference type="EMBL" id="GEL49038.1"/>
    </source>
</evidence>
<evidence type="ECO:0000313" key="6">
    <source>
        <dbReference type="EMBL" id="KGB25420.1"/>
    </source>
</evidence>
<dbReference type="GeneID" id="89479305"/>
<keyword evidence="3" id="KW-0479">Metal-binding</keyword>
<dbReference type="Proteomes" id="UP000029448">
    <property type="component" value="Unassembled WGS sequence"/>
</dbReference>
<dbReference type="GO" id="GO:0019825">
    <property type="term" value="F:oxygen binding"/>
    <property type="evidence" value="ECO:0007669"/>
    <property type="project" value="InterPro"/>
</dbReference>
<evidence type="ECO:0000313" key="7">
    <source>
        <dbReference type="EMBL" id="KXV55787.1"/>
    </source>
</evidence>
<dbReference type="InterPro" id="IPR012292">
    <property type="entry name" value="Globin/Proto"/>
</dbReference>
<reference evidence="7 9" key="2">
    <citation type="submission" date="2015-06" db="EMBL/GenBank/DDBJ databases">
        <title>Improved classification and identification of acetic acid bacteria using matrix-assisted laser desorption/ionization time-of-flight mass spectrometry; Gluconobacter nephelii and Gluconobacter uchimurae are later heterotypic synonyms of Gluconobacter japonicus and Gluconobacter oxydans, respectively.</title>
        <authorList>
            <person name="Li L."/>
            <person name="Cleenwerck I."/>
            <person name="De Vuyst L."/>
            <person name="Vandamme P."/>
        </authorList>
    </citation>
    <scope>NUCLEOTIDE SEQUENCE [LARGE SCALE GENOMIC DNA]</scope>
    <source>
        <strain evidence="7 9">LMG 1663</strain>
    </source>
</reference>
<keyword evidence="4" id="KW-0408">Iron</keyword>
<reference evidence="6 8" key="1">
    <citation type="submission" date="2014-06" db="EMBL/GenBank/DDBJ databases">
        <title>Functional and comparative genomic analyses of the Drosophila gut microbiota identify candidate symbiosis factors.</title>
        <authorList>
            <person name="Newell P.D."/>
            <person name="Chaston J.M."/>
            <person name="Douglas A.E."/>
        </authorList>
    </citation>
    <scope>NUCLEOTIDE SEQUENCE [LARGE SCALE GENOMIC DNA]</scope>
    <source>
        <strain evidence="6 8">DmCS_006</strain>
    </source>
</reference>
<dbReference type="InterPro" id="IPR009050">
    <property type="entry name" value="Globin-like_sf"/>
</dbReference>
<dbReference type="InterPro" id="IPR001486">
    <property type="entry name" value="Hemoglobin_trunc"/>
</dbReference>
<evidence type="ECO:0000313" key="9">
    <source>
        <dbReference type="Proteomes" id="UP000075411"/>
    </source>
</evidence>
<evidence type="ECO:0000256" key="1">
    <source>
        <dbReference type="ARBA" id="ARBA00022448"/>
    </source>
</evidence>
<dbReference type="GO" id="GO:0046872">
    <property type="term" value="F:metal ion binding"/>
    <property type="evidence" value="ECO:0007669"/>
    <property type="project" value="UniProtKB-KW"/>
</dbReference>
<reference evidence="5 10" key="3">
    <citation type="submission" date="2019-07" db="EMBL/GenBank/DDBJ databases">
        <title>Whole genome shotgun sequence of Acetobacter tropicalis NBRC 16470.</title>
        <authorList>
            <person name="Hosoyama A."/>
            <person name="Uohara A."/>
            <person name="Ohji S."/>
            <person name="Ichikawa N."/>
        </authorList>
    </citation>
    <scope>NUCLEOTIDE SEQUENCE [LARGE SCALE GENOMIC DNA]</scope>
    <source>
        <strain evidence="5 10">NBRC 16470</strain>
    </source>
</reference>
<protein>
    <submittedName>
        <fullName evidence="6">Portion hemoglobins-like protein</fullName>
    </submittedName>
</protein>
<dbReference type="GO" id="GO:0020037">
    <property type="term" value="F:heme binding"/>
    <property type="evidence" value="ECO:0007669"/>
    <property type="project" value="InterPro"/>
</dbReference>
<keyword evidence="8" id="KW-1185">Reference proteome</keyword>
<dbReference type="Gene3D" id="1.10.490.10">
    <property type="entry name" value="Globins"/>
    <property type="match status" value="1"/>
</dbReference>
<keyword evidence="2" id="KW-0349">Heme</keyword>
<proteinExistence type="predicted"/>
<dbReference type="PATRIC" id="fig|104102.11.peg.911"/>
<dbReference type="STRING" id="104102.AtDm6_0615"/>
<organism evidence="6 8">
    <name type="scientific">Acetobacter tropicalis</name>
    <dbReference type="NCBI Taxonomy" id="104102"/>
    <lineage>
        <taxon>Bacteria</taxon>
        <taxon>Pseudomonadati</taxon>
        <taxon>Pseudomonadota</taxon>
        <taxon>Alphaproteobacteria</taxon>
        <taxon>Acetobacterales</taxon>
        <taxon>Acetobacteraceae</taxon>
        <taxon>Acetobacter</taxon>
    </lineage>
</organism>
<dbReference type="EMBL" id="LHZT01000130">
    <property type="protein sequence ID" value="KXV55787.1"/>
    <property type="molecule type" value="Genomic_DNA"/>
</dbReference>
<accession>A0A094YTT0</accession>
<evidence type="ECO:0000256" key="2">
    <source>
        <dbReference type="ARBA" id="ARBA00022617"/>
    </source>
</evidence>
<dbReference type="Pfam" id="PF01152">
    <property type="entry name" value="Bac_globin"/>
    <property type="match status" value="1"/>
</dbReference>
<evidence type="ECO:0000313" key="8">
    <source>
        <dbReference type="Proteomes" id="UP000029448"/>
    </source>
</evidence>